<keyword evidence="4 7" id="KW-1133">Transmembrane helix</keyword>
<dbReference type="OrthoDB" id="9794512at2"/>
<feature type="transmembrane region" description="Helical" evidence="7">
    <location>
        <begin position="21"/>
        <end position="38"/>
    </location>
</feature>
<reference evidence="11 12" key="1">
    <citation type="submission" date="2019-02" db="EMBL/GenBank/DDBJ databases">
        <title>Deep-cultivation of Planctomycetes and their phenomic and genomic characterization uncovers novel biology.</title>
        <authorList>
            <person name="Wiegand S."/>
            <person name="Jogler M."/>
            <person name="Boedeker C."/>
            <person name="Pinto D."/>
            <person name="Vollmers J."/>
            <person name="Rivas-Marin E."/>
            <person name="Kohn T."/>
            <person name="Peeters S.H."/>
            <person name="Heuer A."/>
            <person name="Rast P."/>
            <person name="Oberbeckmann S."/>
            <person name="Bunk B."/>
            <person name="Jeske O."/>
            <person name="Meyerdierks A."/>
            <person name="Storesund J.E."/>
            <person name="Kallscheuer N."/>
            <person name="Luecker S."/>
            <person name="Lage O.M."/>
            <person name="Pohl T."/>
            <person name="Merkel B.J."/>
            <person name="Hornburger P."/>
            <person name="Mueller R.-W."/>
            <person name="Bruemmer F."/>
            <person name="Labrenz M."/>
            <person name="Spormann A.M."/>
            <person name="Op den Camp H."/>
            <person name="Overmann J."/>
            <person name="Amann R."/>
            <person name="Jetten M.S.M."/>
            <person name="Mascher T."/>
            <person name="Medema M.H."/>
            <person name="Devos D.P."/>
            <person name="Kaster A.-K."/>
            <person name="Ovreas L."/>
            <person name="Rohde M."/>
            <person name="Galperin M.Y."/>
            <person name="Jogler C."/>
        </authorList>
    </citation>
    <scope>NUCLEOTIDE SEQUENCE [LARGE SCALE GENOMIC DNA]</scope>
    <source>
        <strain evidence="11 12">I41</strain>
    </source>
</reference>
<evidence type="ECO:0000256" key="4">
    <source>
        <dbReference type="ARBA" id="ARBA00022989"/>
    </source>
</evidence>
<dbReference type="AlphaFoldDB" id="A0A517U494"/>
<dbReference type="InterPro" id="IPR013525">
    <property type="entry name" value="ABC2_TM"/>
</dbReference>
<feature type="transmembrane region" description="Helical" evidence="7">
    <location>
        <begin position="97"/>
        <end position="121"/>
    </location>
</feature>
<evidence type="ECO:0000313" key="11">
    <source>
        <dbReference type="EMBL" id="QDT75441.1"/>
    </source>
</evidence>
<keyword evidence="12" id="KW-1185">Reference proteome</keyword>
<dbReference type="GO" id="GO:0005886">
    <property type="term" value="C:plasma membrane"/>
    <property type="evidence" value="ECO:0007669"/>
    <property type="project" value="UniProtKB-SubCell"/>
</dbReference>
<proteinExistence type="predicted"/>
<evidence type="ECO:0000256" key="2">
    <source>
        <dbReference type="ARBA" id="ARBA00022475"/>
    </source>
</evidence>
<evidence type="ECO:0000259" key="8">
    <source>
        <dbReference type="Pfam" id="PF09822"/>
    </source>
</evidence>
<protein>
    <submittedName>
        <fullName evidence="11">ABC-type uncharacterized transport system</fullName>
    </submittedName>
</protein>
<name>A0A517U494_9BACT</name>
<dbReference type="Pfam" id="PF23357">
    <property type="entry name" value="DUF7088"/>
    <property type="match status" value="1"/>
</dbReference>
<organism evidence="11 12">
    <name type="scientific">Lacipirellula limnantheis</name>
    <dbReference type="NCBI Taxonomy" id="2528024"/>
    <lineage>
        <taxon>Bacteria</taxon>
        <taxon>Pseudomonadati</taxon>
        <taxon>Planctomycetota</taxon>
        <taxon>Planctomycetia</taxon>
        <taxon>Pirellulales</taxon>
        <taxon>Lacipirellulaceae</taxon>
        <taxon>Lacipirellula</taxon>
    </lineage>
</organism>
<dbReference type="InterPro" id="IPR055396">
    <property type="entry name" value="DUF7088"/>
</dbReference>
<accession>A0A517U494</accession>
<evidence type="ECO:0000256" key="1">
    <source>
        <dbReference type="ARBA" id="ARBA00004651"/>
    </source>
</evidence>
<feature type="domain" description="ABC-2 type transporter transmembrane" evidence="9">
    <location>
        <begin position="58"/>
        <end position="202"/>
    </location>
</feature>
<feature type="transmembrane region" description="Helical" evidence="7">
    <location>
        <begin position="885"/>
        <end position="904"/>
    </location>
</feature>
<evidence type="ECO:0000256" key="7">
    <source>
        <dbReference type="SAM" id="Phobius"/>
    </source>
</evidence>
<dbReference type="GO" id="GO:0140359">
    <property type="term" value="F:ABC-type transporter activity"/>
    <property type="evidence" value="ECO:0007669"/>
    <property type="project" value="InterPro"/>
</dbReference>
<keyword evidence="3 7" id="KW-0812">Transmembrane</keyword>
<evidence type="ECO:0000256" key="3">
    <source>
        <dbReference type="ARBA" id="ARBA00022692"/>
    </source>
</evidence>
<feature type="domain" description="ABC-type uncharacterised transport system" evidence="8">
    <location>
        <begin position="428"/>
        <end position="757"/>
    </location>
</feature>
<dbReference type="Proteomes" id="UP000317909">
    <property type="component" value="Chromosome"/>
</dbReference>
<dbReference type="EMBL" id="CP036339">
    <property type="protein sequence ID" value="QDT75441.1"/>
    <property type="molecule type" value="Genomic_DNA"/>
</dbReference>
<feature type="region of interest" description="Disordered" evidence="6">
    <location>
        <begin position="682"/>
        <end position="711"/>
    </location>
</feature>
<evidence type="ECO:0000256" key="5">
    <source>
        <dbReference type="ARBA" id="ARBA00023136"/>
    </source>
</evidence>
<dbReference type="InterPro" id="IPR019196">
    <property type="entry name" value="ABC_transp_unknown"/>
</dbReference>
<evidence type="ECO:0000313" key="12">
    <source>
        <dbReference type="Proteomes" id="UP000317909"/>
    </source>
</evidence>
<gene>
    <name evidence="11" type="ORF">I41_46510</name>
</gene>
<comment type="subcellular location">
    <subcellularLocation>
        <location evidence="1">Cell membrane</location>
        <topology evidence="1">Multi-pass membrane protein</topology>
    </subcellularLocation>
</comment>
<sequence length="920" mass="102534">MKWNVLSAIFKRDFISYFSNPTGYVFICVFVVLSALATFWPPEFFANNLANLDQLSRWLPFIMLVFIPAITMSAWAEERRQGTDELLLTLPASDFDVVLGKYLAGVAIFTVSLLFSGLSIFTVFNYGLGNPDPGLFVSTFVGYWFMGIAMIAIGMVASFLTSNLTVGFILGMIFNMPLALFGVADWFVKDPAWADTIRRWSAVYQLGDFKRGVLSLGGMTYFLAIAAVMIYVSMILIGRRHWQSRDDGKYMLAHYAARGLALLALTVGLTVIIQDRNALRADVSTEKLSTLSPDTRELLADLRDNKDVKSIKIDAYVSPQVPTDYTAVKLNLTNTLEEFKALGGGKIDVALHEIQNFGPEAELAEKNFGITPQEQIVTDGGEQKVEEFFMGIAVTSGLDKVVTPFVNKGIPIEYELIRSIMTVADKQRPKVGIVNTGINIMNPDGSQRGEWPLITELRKQYDVVSVDASQPIRGNYDVLLAVQPSMLSPDAFAHFVDAVRSGIPTAVLEDPLPYFYPASMPGTGEPKQSMMGGMGGMFGGGQTEPKGDVDELWRLLGIRVNPMEVIWQDYAPEASVRSMQDPQWVFIDENNGNKKAFNADLDVSSGLNQLLVLYPGSISRVDDSKLKFEQIIATGVGNSGTAPARLLQRFDPQRPNPNRESVPRMRTKDGYVLAAHITGPPPEEDAALAAPAKEGVDPADAPENAEESIKAKKAKTRDMNVIVVTDIDWIIPSFFFIREGGEEAFLPATQNVTFILNIVDKLAGVDRFMDIRKRTRIHRTLAKIDEATAASRDEASKKQDEFIADINKKEEAARKAMAEKIDQVESRTDISTMEKDVLLEQVRMREQNKLDAEVRALAAQRRRQIKENDYKLDQDIRSVQDRYKLYAILIPPIPPLLLALAVFFRRRELERQGVSRERLK</sequence>
<keyword evidence="5 7" id="KW-0472">Membrane</keyword>
<feature type="transmembrane region" description="Helical" evidence="7">
    <location>
        <begin position="58"/>
        <end position="76"/>
    </location>
</feature>
<feature type="domain" description="DUF7088" evidence="10">
    <location>
        <begin position="286"/>
        <end position="395"/>
    </location>
</feature>
<evidence type="ECO:0000256" key="6">
    <source>
        <dbReference type="SAM" id="MobiDB-lite"/>
    </source>
</evidence>
<dbReference type="Pfam" id="PF12698">
    <property type="entry name" value="ABC2_membrane_3"/>
    <property type="match status" value="1"/>
</dbReference>
<feature type="transmembrane region" description="Helical" evidence="7">
    <location>
        <begin position="219"/>
        <end position="238"/>
    </location>
</feature>
<evidence type="ECO:0000259" key="9">
    <source>
        <dbReference type="Pfam" id="PF12698"/>
    </source>
</evidence>
<feature type="transmembrane region" description="Helical" evidence="7">
    <location>
        <begin position="141"/>
        <end position="160"/>
    </location>
</feature>
<evidence type="ECO:0000259" key="10">
    <source>
        <dbReference type="Pfam" id="PF23357"/>
    </source>
</evidence>
<dbReference type="InterPro" id="IPR051449">
    <property type="entry name" value="ABC-2_transporter_component"/>
</dbReference>
<dbReference type="KEGG" id="llh:I41_46510"/>
<dbReference type="Pfam" id="PF09822">
    <property type="entry name" value="ABC_transp_aux"/>
    <property type="match status" value="1"/>
</dbReference>
<keyword evidence="2" id="KW-1003">Cell membrane</keyword>
<feature type="transmembrane region" description="Helical" evidence="7">
    <location>
        <begin position="250"/>
        <end position="273"/>
    </location>
</feature>
<feature type="transmembrane region" description="Helical" evidence="7">
    <location>
        <begin position="167"/>
        <end position="188"/>
    </location>
</feature>
<dbReference type="PANTHER" id="PTHR30294">
    <property type="entry name" value="MEMBRANE COMPONENT OF ABC TRANSPORTER YHHJ-RELATED"/>
    <property type="match status" value="1"/>
</dbReference>
<dbReference type="PANTHER" id="PTHR30294:SF29">
    <property type="entry name" value="MULTIDRUG ABC TRANSPORTER PERMEASE YBHS-RELATED"/>
    <property type="match status" value="1"/>
</dbReference>
<dbReference type="RefSeq" id="WP_145435095.1">
    <property type="nucleotide sequence ID" value="NZ_CP036339.1"/>
</dbReference>